<dbReference type="PANTHER" id="PTHR15710:SF108">
    <property type="entry name" value="OS03G0286100 PROTEIN"/>
    <property type="match status" value="1"/>
</dbReference>
<organism evidence="10 11">
    <name type="scientific">Cinnamomum micranthum f. kanehirae</name>
    <dbReference type="NCBI Taxonomy" id="337451"/>
    <lineage>
        <taxon>Eukaryota</taxon>
        <taxon>Viridiplantae</taxon>
        <taxon>Streptophyta</taxon>
        <taxon>Embryophyta</taxon>
        <taxon>Tracheophyta</taxon>
        <taxon>Spermatophyta</taxon>
        <taxon>Magnoliopsida</taxon>
        <taxon>Magnoliidae</taxon>
        <taxon>Laurales</taxon>
        <taxon>Lauraceae</taxon>
        <taxon>Cinnamomum</taxon>
    </lineage>
</organism>
<dbReference type="GO" id="GO:0061630">
    <property type="term" value="F:ubiquitin protein ligase activity"/>
    <property type="evidence" value="ECO:0007669"/>
    <property type="project" value="UniProtKB-EC"/>
</dbReference>
<dbReference type="InterPro" id="IPR001841">
    <property type="entry name" value="Znf_RING"/>
</dbReference>
<comment type="caution">
    <text evidence="10">The sequence shown here is derived from an EMBL/GenBank/DDBJ whole genome shotgun (WGS) entry which is preliminary data.</text>
</comment>
<evidence type="ECO:0000256" key="7">
    <source>
        <dbReference type="ARBA" id="ARBA00022833"/>
    </source>
</evidence>
<dbReference type="STRING" id="337451.A0A3S3MVR8"/>
<sequence length="450" mass="49932">MAMAGVAADLLLVHPLQEDFEEGIHDFNSFICDDIDPEIHFSRPGFHDFHSIYEPIIPINHTRLDEYLGIEDDNPDLTNIDFQLIEESEPNFFDHHDRVSLALHLFDQCSQRTDVVYRDSETNPFREIGGGFDFGVFSENDEMGSNLFEMGLGLGGVFREDDEMSLVSQTGELSQVCVVEPFSEGLRIVGFGSDGSEEDAVVGVGPFSEGLRIVGFGPDSEEDSVVGVDLGLNSDLGGAIADDMGISLHLDGLQLQERRDLNGDFEWEDVDVFVDQGTVLSMMVSGPQGESLELETSLLEMGNTGPAVEDMRNLEWEVLWPVNGLDRNPIIVEHDAEFNHDETEFTQEAAEYEVLLGQFVDDEDSLRSSTPAANSVVANLQTVVLTREDAENNNALCAVCMDGISVGEQAKRLPCSHLYHVDCILPWLRIRNTCPVCRCELPTDDRGYEQ</sequence>
<dbReference type="GO" id="GO:0016567">
    <property type="term" value="P:protein ubiquitination"/>
    <property type="evidence" value="ECO:0007669"/>
    <property type="project" value="UniProtKB-ARBA"/>
</dbReference>
<dbReference type="Pfam" id="PF13639">
    <property type="entry name" value="zf-RING_2"/>
    <property type="match status" value="1"/>
</dbReference>
<evidence type="ECO:0000259" key="9">
    <source>
        <dbReference type="PROSITE" id="PS50089"/>
    </source>
</evidence>
<dbReference type="GO" id="GO:0008270">
    <property type="term" value="F:zinc ion binding"/>
    <property type="evidence" value="ECO:0007669"/>
    <property type="project" value="UniProtKB-KW"/>
</dbReference>
<comment type="catalytic activity">
    <reaction evidence="1">
        <text>S-ubiquitinyl-[E2 ubiquitin-conjugating enzyme]-L-cysteine + [acceptor protein]-L-lysine = [E2 ubiquitin-conjugating enzyme]-L-cysteine + N(6)-ubiquitinyl-[acceptor protein]-L-lysine.</text>
        <dbReference type="EC" id="2.3.2.27"/>
    </reaction>
</comment>
<dbReference type="PROSITE" id="PS50089">
    <property type="entry name" value="ZF_RING_2"/>
    <property type="match status" value="1"/>
</dbReference>
<feature type="domain" description="RING-type" evidence="9">
    <location>
        <begin position="397"/>
        <end position="438"/>
    </location>
</feature>
<evidence type="ECO:0000256" key="6">
    <source>
        <dbReference type="ARBA" id="ARBA00022786"/>
    </source>
</evidence>
<keyword evidence="3" id="KW-0808">Transferase</keyword>
<evidence type="ECO:0000256" key="1">
    <source>
        <dbReference type="ARBA" id="ARBA00000900"/>
    </source>
</evidence>
<evidence type="ECO:0000313" key="10">
    <source>
        <dbReference type="EMBL" id="RWR83359.1"/>
    </source>
</evidence>
<dbReference type="GO" id="GO:0005737">
    <property type="term" value="C:cytoplasm"/>
    <property type="evidence" value="ECO:0007669"/>
    <property type="project" value="TreeGrafter"/>
</dbReference>
<name>A0A3S3MVR8_9MAGN</name>
<dbReference type="OrthoDB" id="8062037at2759"/>
<dbReference type="FunFam" id="3.30.40.10:FF:000127">
    <property type="entry name" value="E3 ubiquitin-protein ligase RNF181"/>
    <property type="match status" value="1"/>
</dbReference>
<evidence type="ECO:0000313" key="11">
    <source>
        <dbReference type="Proteomes" id="UP000283530"/>
    </source>
</evidence>
<evidence type="ECO:0000256" key="4">
    <source>
        <dbReference type="ARBA" id="ARBA00022723"/>
    </source>
</evidence>
<keyword evidence="6" id="KW-0833">Ubl conjugation pathway</keyword>
<dbReference type="PANTHER" id="PTHR15710">
    <property type="entry name" value="E3 UBIQUITIN-PROTEIN LIGASE PRAJA"/>
    <property type="match status" value="1"/>
</dbReference>
<dbReference type="EMBL" id="QPKB01000004">
    <property type="protein sequence ID" value="RWR83359.1"/>
    <property type="molecule type" value="Genomic_DNA"/>
</dbReference>
<keyword evidence="4" id="KW-0479">Metal-binding</keyword>
<gene>
    <name evidence="10" type="ORF">CKAN_01211200</name>
</gene>
<dbReference type="Gene3D" id="3.30.40.10">
    <property type="entry name" value="Zinc/RING finger domain, C3HC4 (zinc finger)"/>
    <property type="match status" value="1"/>
</dbReference>
<evidence type="ECO:0000256" key="5">
    <source>
        <dbReference type="ARBA" id="ARBA00022771"/>
    </source>
</evidence>
<evidence type="ECO:0000256" key="2">
    <source>
        <dbReference type="ARBA" id="ARBA00012483"/>
    </source>
</evidence>
<evidence type="ECO:0000256" key="3">
    <source>
        <dbReference type="ARBA" id="ARBA00022679"/>
    </source>
</evidence>
<reference evidence="10 11" key="1">
    <citation type="journal article" date="2019" name="Nat. Plants">
        <title>Stout camphor tree genome fills gaps in understanding of flowering plant genome evolution.</title>
        <authorList>
            <person name="Chaw S.M."/>
            <person name="Liu Y.C."/>
            <person name="Wu Y.W."/>
            <person name="Wang H.Y."/>
            <person name="Lin C.I."/>
            <person name="Wu C.S."/>
            <person name="Ke H.M."/>
            <person name="Chang L.Y."/>
            <person name="Hsu C.Y."/>
            <person name="Yang H.T."/>
            <person name="Sudianto E."/>
            <person name="Hsu M.H."/>
            <person name="Wu K.P."/>
            <person name="Wang L.N."/>
            <person name="Leebens-Mack J.H."/>
            <person name="Tsai I.J."/>
        </authorList>
    </citation>
    <scope>NUCLEOTIDE SEQUENCE [LARGE SCALE GENOMIC DNA]</scope>
    <source>
        <strain evidence="11">cv. Chaw 1501</strain>
        <tissue evidence="10">Young leaves</tissue>
    </source>
</reference>
<keyword evidence="7" id="KW-0862">Zinc</keyword>
<keyword evidence="5 8" id="KW-0863">Zinc-finger</keyword>
<proteinExistence type="predicted"/>
<protein>
    <recommendedName>
        <fullName evidence="2">RING-type E3 ubiquitin transferase</fullName>
        <ecNumber evidence="2">2.3.2.27</ecNumber>
    </recommendedName>
</protein>
<dbReference type="SUPFAM" id="SSF57850">
    <property type="entry name" value="RING/U-box"/>
    <property type="match status" value="1"/>
</dbReference>
<dbReference type="EC" id="2.3.2.27" evidence="2"/>
<evidence type="ECO:0000256" key="8">
    <source>
        <dbReference type="PROSITE-ProRule" id="PRU00175"/>
    </source>
</evidence>
<dbReference type="SMART" id="SM00184">
    <property type="entry name" value="RING"/>
    <property type="match status" value="1"/>
</dbReference>
<accession>A0A3S3MVR8</accession>
<keyword evidence="11" id="KW-1185">Reference proteome</keyword>
<dbReference type="AlphaFoldDB" id="A0A3S3MVR8"/>
<dbReference type="InterPro" id="IPR013083">
    <property type="entry name" value="Znf_RING/FYVE/PHD"/>
</dbReference>
<dbReference type="Proteomes" id="UP000283530">
    <property type="component" value="Unassembled WGS sequence"/>
</dbReference>